<comment type="similarity">
    <text evidence="2 7">Belongs to the peptidase M14 family.</text>
</comment>
<evidence type="ECO:0000256" key="6">
    <source>
        <dbReference type="ARBA" id="ARBA00023049"/>
    </source>
</evidence>
<evidence type="ECO:0000256" key="3">
    <source>
        <dbReference type="ARBA" id="ARBA00022670"/>
    </source>
</evidence>
<feature type="compositionally biased region" description="Basic and acidic residues" evidence="8">
    <location>
        <begin position="713"/>
        <end position="731"/>
    </location>
</feature>
<dbReference type="PANTHER" id="PTHR11705">
    <property type="entry name" value="PROTEASE FAMILY M14 CARBOXYPEPTIDASE A,B"/>
    <property type="match status" value="1"/>
</dbReference>
<feature type="region of interest" description="Disordered" evidence="8">
    <location>
        <begin position="706"/>
        <end position="731"/>
    </location>
</feature>
<accession>A0ABT8KT96</accession>
<evidence type="ECO:0000313" key="10">
    <source>
        <dbReference type="EMBL" id="MDN5203982.1"/>
    </source>
</evidence>
<reference evidence="10" key="1">
    <citation type="submission" date="2023-06" db="EMBL/GenBank/DDBJ databases">
        <title>Genomic of Parafulvivirga corallium.</title>
        <authorList>
            <person name="Wang G."/>
        </authorList>
    </citation>
    <scope>NUCLEOTIDE SEQUENCE</scope>
    <source>
        <strain evidence="10">BMA10</strain>
    </source>
</reference>
<proteinExistence type="inferred from homology"/>
<comment type="caution">
    <text evidence="7">Lacks conserved residue(s) required for the propagation of feature annotation.</text>
</comment>
<dbReference type="SUPFAM" id="SSF52317">
    <property type="entry name" value="Class I glutamine amidotransferase-like"/>
    <property type="match status" value="1"/>
</dbReference>
<keyword evidence="6" id="KW-0482">Metalloprotease</keyword>
<dbReference type="EMBL" id="JAUJEA010000009">
    <property type="protein sequence ID" value="MDN5203982.1"/>
    <property type="molecule type" value="Genomic_DNA"/>
</dbReference>
<dbReference type="Gene3D" id="3.40.630.10">
    <property type="entry name" value="Zn peptidases"/>
    <property type="match status" value="1"/>
</dbReference>
<keyword evidence="5" id="KW-0862">Zinc</keyword>
<dbReference type="SUPFAM" id="SSF53187">
    <property type="entry name" value="Zn-dependent exopeptidases"/>
    <property type="match status" value="1"/>
</dbReference>
<feature type="domain" description="Peptidase M14" evidence="9">
    <location>
        <begin position="41"/>
        <end position="368"/>
    </location>
</feature>
<comment type="caution">
    <text evidence="10">The sequence shown here is derived from an EMBL/GenBank/DDBJ whole genome shotgun (WGS) entry which is preliminary data.</text>
</comment>
<protein>
    <submittedName>
        <fullName evidence="10">M14 family metallopeptidase</fullName>
    </submittedName>
</protein>
<keyword evidence="11" id="KW-1185">Reference proteome</keyword>
<dbReference type="InterPro" id="IPR029062">
    <property type="entry name" value="Class_I_gatase-like"/>
</dbReference>
<evidence type="ECO:0000256" key="2">
    <source>
        <dbReference type="ARBA" id="ARBA00005988"/>
    </source>
</evidence>
<dbReference type="InterPro" id="IPR000834">
    <property type="entry name" value="Peptidase_M14"/>
</dbReference>
<dbReference type="Proteomes" id="UP001172082">
    <property type="component" value="Unassembled WGS sequence"/>
</dbReference>
<dbReference type="Pfam" id="PF00246">
    <property type="entry name" value="Peptidase_M14"/>
    <property type="match status" value="1"/>
</dbReference>
<organism evidence="10 11">
    <name type="scientific">Splendidivirga corallicola</name>
    <dbReference type="NCBI Taxonomy" id="3051826"/>
    <lineage>
        <taxon>Bacteria</taxon>
        <taxon>Pseudomonadati</taxon>
        <taxon>Bacteroidota</taxon>
        <taxon>Cytophagia</taxon>
        <taxon>Cytophagales</taxon>
        <taxon>Splendidivirgaceae</taxon>
        <taxon>Splendidivirga</taxon>
    </lineage>
</organism>
<dbReference type="RefSeq" id="WP_346754006.1">
    <property type="nucleotide sequence ID" value="NZ_JAUJEA010000009.1"/>
</dbReference>
<evidence type="ECO:0000259" key="9">
    <source>
        <dbReference type="PROSITE" id="PS52035"/>
    </source>
</evidence>
<evidence type="ECO:0000256" key="7">
    <source>
        <dbReference type="PROSITE-ProRule" id="PRU01379"/>
    </source>
</evidence>
<dbReference type="CDD" id="cd06238">
    <property type="entry name" value="M14-like"/>
    <property type="match status" value="1"/>
</dbReference>
<dbReference type="SMART" id="SM00631">
    <property type="entry name" value="Zn_pept"/>
    <property type="match status" value="1"/>
</dbReference>
<evidence type="ECO:0000256" key="5">
    <source>
        <dbReference type="ARBA" id="ARBA00022833"/>
    </source>
</evidence>
<evidence type="ECO:0000256" key="1">
    <source>
        <dbReference type="ARBA" id="ARBA00001947"/>
    </source>
</evidence>
<name>A0ABT8KT96_9BACT</name>
<keyword evidence="4" id="KW-0378">Hydrolase</keyword>
<keyword evidence="3" id="KW-0645">Protease</keyword>
<comment type="cofactor">
    <cofactor evidence="1">
        <name>Zn(2+)</name>
        <dbReference type="ChEBI" id="CHEBI:29105"/>
    </cofactor>
</comment>
<dbReference type="PANTHER" id="PTHR11705:SF143">
    <property type="entry name" value="SLL0236 PROTEIN"/>
    <property type="match status" value="1"/>
</dbReference>
<dbReference type="CDD" id="cd01653">
    <property type="entry name" value="GATase1"/>
    <property type="match status" value="1"/>
</dbReference>
<dbReference type="PROSITE" id="PS52035">
    <property type="entry name" value="PEPTIDASE_M14"/>
    <property type="match status" value="1"/>
</dbReference>
<evidence type="ECO:0000256" key="4">
    <source>
        <dbReference type="ARBA" id="ARBA00022801"/>
    </source>
</evidence>
<sequence length="851" mass="96861">MKRFYLATFLLAWLCSISLTAHTQNKLQSPKEFLGYELGERFTRHHQVMDYFKHVAQVSSNIKFTQYGETYEHRPLTLAFIASPENFAKLEDIRKNNLRLAGQENGTGSSEKIAIVWLSYNVHGNESVGTEAAMATLYDLADPNNERTRQWLKNTVVIIDPCINPDGRERYVNWYNSFGNTPYNPNPDSKGHHEPWPGGRANHYLFDLNRDWAWLTQKESLKRIKVYNEWLPHVHVDFHEQGVNSPYYFAPAAEPFHEVITDWQREFQVTIGKNHAKYFDQNGWLYFTREVFDLLYPSYGDTYPTFNGAIGMTYEQGGSGRAGLGIITNDEDTLTLKDRIAHHYTSGLSTVEISSINGDRLVEEFEQYHKSAISNPRGKYKSYVIKGNNESDKLNSLKRLLDLHKIRYGTPGATRSYKGYNYISRSNESFSTDPTDIVISAYQPKSNFVRSLFEPEAKLSDSITYDITAWAIPYSFGLNAYAVTERINTNSNTGQKDFLKSDINGKPYAYLAKWNNLKDVKWLSYLLKKGVKVRFADEAFEMDGRRFEAGSLIITRRGNEGLGKDFDQIVQESASLFERSVYGAKTGFVSKGKDFGSNSVNYLRAPKIAVLSGESVSSLSFGEIWHYFEQQIAYPVTVLDTDYFNAVDLSKYDVLIIPNGFYSRIFSKEKLLEVKSWIRHGGRLILIGSALSSFVDKEGFNLSRYADEDEKEDKEKSGEELDKKQRLEPYANRERSSISQVITGSIFKATMDNSHPLGFGYPSHYFTLKLNSAHYAYLSDGWNVSVITDPSALTSGFAGNLALNNMKESLVFGVEDMGQGAVVYLVDNPLFRAFWQNGKLLFSNAVFMVGH</sequence>
<gene>
    <name evidence="10" type="ORF">QQ008_21505</name>
</gene>
<evidence type="ECO:0000256" key="8">
    <source>
        <dbReference type="SAM" id="MobiDB-lite"/>
    </source>
</evidence>
<evidence type="ECO:0000313" key="11">
    <source>
        <dbReference type="Proteomes" id="UP001172082"/>
    </source>
</evidence>